<dbReference type="GO" id="GO:0005524">
    <property type="term" value="F:ATP binding"/>
    <property type="evidence" value="ECO:0007669"/>
    <property type="project" value="UniProtKB-KW"/>
</dbReference>
<dbReference type="InterPro" id="IPR034907">
    <property type="entry name" value="NDK-like_dom"/>
</dbReference>
<comment type="similarity">
    <text evidence="1">Belongs to the NDK family.</text>
</comment>
<keyword evidence="3" id="KW-0547">Nucleotide-binding</keyword>
<keyword evidence="2" id="KW-0808">Transferase</keyword>
<sequence>MKTRTLAIIKPDAVAYGHKEKIIGRITNEGFTILSSKQMDMTLAQAEGFYEIHRGKPFYDELTQFMSSGPCVVLALEKDDAVNEWRRVIGA</sequence>
<evidence type="ECO:0000256" key="5">
    <source>
        <dbReference type="ARBA" id="ARBA00022840"/>
    </source>
</evidence>
<feature type="non-terminal residue" evidence="7">
    <location>
        <position position="91"/>
    </location>
</feature>
<dbReference type="Pfam" id="PF00334">
    <property type="entry name" value="NDK"/>
    <property type="match status" value="1"/>
</dbReference>
<dbReference type="InterPro" id="IPR036850">
    <property type="entry name" value="NDK-like_dom_sf"/>
</dbReference>
<gene>
    <name evidence="7" type="ORF">METZ01_LOCUS376372</name>
</gene>
<organism evidence="7">
    <name type="scientific">marine metagenome</name>
    <dbReference type="NCBI Taxonomy" id="408172"/>
    <lineage>
        <taxon>unclassified sequences</taxon>
        <taxon>metagenomes</taxon>
        <taxon>ecological metagenomes</taxon>
    </lineage>
</organism>
<dbReference type="PANTHER" id="PTHR46161">
    <property type="entry name" value="NUCLEOSIDE DIPHOSPHATE KINASE"/>
    <property type="match status" value="1"/>
</dbReference>
<evidence type="ECO:0000256" key="3">
    <source>
        <dbReference type="ARBA" id="ARBA00022741"/>
    </source>
</evidence>
<accession>A0A382TPZ0</accession>
<dbReference type="SUPFAM" id="SSF54919">
    <property type="entry name" value="Nucleoside diphosphate kinase, NDK"/>
    <property type="match status" value="1"/>
</dbReference>
<dbReference type="EMBL" id="UINC01137900">
    <property type="protein sequence ID" value="SVD23518.1"/>
    <property type="molecule type" value="Genomic_DNA"/>
</dbReference>
<dbReference type="GO" id="GO:0004550">
    <property type="term" value="F:nucleoside diphosphate kinase activity"/>
    <property type="evidence" value="ECO:0007669"/>
    <property type="project" value="InterPro"/>
</dbReference>
<keyword evidence="4" id="KW-0418">Kinase</keyword>
<reference evidence="7" key="1">
    <citation type="submission" date="2018-05" db="EMBL/GenBank/DDBJ databases">
        <authorList>
            <person name="Lanie J.A."/>
            <person name="Ng W.-L."/>
            <person name="Kazmierczak K.M."/>
            <person name="Andrzejewski T.M."/>
            <person name="Davidsen T.M."/>
            <person name="Wayne K.J."/>
            <person name="Tettelin H."/>
            <person name="Glass J.I."/>
            <person name="Rusch D."/>
            <person name="Podicherti R."/>
            <person name="Tsui H.-C.T."/>
            <person name="Winkler M.E."/>
        </authorList>
    </citation>
    <scope>NUCLEOTIDE SEQUENCE</scope>
</reference>
<dbReference type="Gene3D" id="3.30.70.141">
    <property type="entry name" value="Nucleoside diphosphate kinase-like domain"/>
    <property type="match status" value="1"/>
</dbReference>
<evidence type="ECO:0000256" key="1">
    <source>
        <dbReference type="ARBA" id="ARBA00008142"/>
    </source>
</evidence>
<feature type="domain" description="Nucleoside diphosphate kinase-like" evidence="6">
    <location>
        <begin position="2"/>
        <end position="91"/>
    </location>
</feature>
<dbReference type="InterPro" id="IPR001564">
    <property type="entry name" value="Nucleoside_diP_kinase"/>
</dbReference>
<dbReference type="PRINTS" id="PR01243">
    <property type="entry name" value="NUCDPKINASE"/>
</dbReference>
<evidence type="ECO:0000313" key="7">
    <source>
        <dbReference type="EMBL" id="SVD23518.1"/>
    </source>
</evidence>
<proteinExistence type="inferred from homology"/>
<dbReference type="SMART" id="SM00562">
    <property type="entry name" value="NDK"/>
    <property type="match status" value="1"/>
</dbReference>
<dbReference type="GO" id="GO:0006183">
    <property type="term" value="P:GTP biosynthetic process"/>
    <property type="evidence" value="ECO:0007669"/>
    <property type="project" value="InterPro"/>
</dbReference>
<dbReference type="PANTHER" id="PTHR46161:SF3">
    <property type="entry name" value="NUCLEOSIDE DIPHOSPHATE KINASE DDB_G0292928-RELATED"/>
    <property type="match status" value="1"/>
</dbReference>
<protein>
    <recommendedName>
        <fullName evidence="6">Nucleoside diphosphate kinase-like domain-containing protein</fullName>
    </recommendedName>
</protein>
<evidence type="ECO:0000259" key="6">
    <source>
        <dbReference type="SMART" id="SM00562"/>
    </source>
</evidence>
<evidence type="ECO:0000256" key="2">
    <source>
        <dbReference type="ARBA" id="ARBA00022679"/>
    </source>
</evidence>
<dbReference type="GO" id="GO:0006241">
    <property type="term" value="P:CTP biosynthetic process"/>
    <property type="evidence" value="ECO:0007669"/>
    <property type="project" value="InterPro"/>
</dbReference>
<dbReference type="GO" id="GO:0006228">
    <property type="term" value="P:UTP biosynthetic process"/>
    <property type="evidence" value="ECO:0007669"/>
    <property type="project" value="InterPro"/>
</dbReference>
<dbReference type="AlphaFoldDB" id="A0A382TPZ0"/>
<evidence type="ECO:0000256" key="4">
    <source>
        <dbReference type="ARBA" id="ARBA00022777"/>
    </source>
</evidence>
<dbReference type="PROSITE" id="PS51374">
    <property type="entry name" value="NDPK_LIKE"/>
    <property type="match status" value="1"/>
</dbReference>
<keyword evidence="5" id="KW-0067">ATP-binding</keyword>
<name>A0A382TPZ0_9ZZZZ</name>